<dbReference type="PRINTS" id="PR01011">
    <property type="entry name" value="GLUTPROXDASE"/>
</dbReference>
<keyword evidence="3 5" id="KW-0560">Oxidoreductase</keyword>
<organism evidence="7 8">
    <name type="scientific">Bacillus mesophilus</name>
    <dbReference type="NCBI Taxonomy" id="1808955"/>
    <lineage>
        <taxon>Bacteria</taxon>
        <taxon>Bacillati</taxon>
        <taxon>Bacillota</taxon>
        <taxon>Bacilli</taxon>
        <taxon>Bacillales</taxon>
        <taxon>Bacillaceae</taxon>
        <taxon>Bacillus</taxon>
    </lineage>
</organism>
<evidence type="ECO:0000256" key="3">
    <source>
        <dbReference type="ARBA" id="ARBA00023002"/>
    </source>
</evidence>
<dbReference type="PROSITE" id="PS00460">
    <property type="entry name" value="GLUTATHIONE_PEROXID_1"/>
    <property type="match status" value="1"/>
</dbReference>
<dbReference type="Gene3D" id="3.40.30.10">
    <property type="entry name" value="Glutaredoxin"/>
    <property type="match status" value="1"/>
</dbReference>
<feature type="domain" description="Thioredoxin" evidence="6">
    <location>
        <begin position="1"/>
        <end position="159"/>
    </location>
</feature>
<dbReference type="PANTHER" id="PTHR11592">
    <property type="entry name" value="GLUTATHIONE PEROXIDASE"/>
    <property type="match status" value="1"/>
</dbReference>
<keyword evidence="2 5" id="KW-0575">Peroxidase</keyword>
<evidence type="ECO:0000256" key="2">
    <source>
        <dbReference type="ARBA" id="ARBA00022559"/>
    </source>
</evidence>
<dbReference type="PANTHER" id="PTHR11592:SF78">
    <property type="entry name" value="GLUTATHIONE PEROXIDASE"/>
    <property type="match status" value="1"/>
</dbReference>
<gene>
    <name evidence="7" type="ORF">G4D63_20875</name>
</gene>
<dbReference type="InterPro" id="IPR000889">
    <property type="entry name" value="Glutathione_peroxidase"/>
</dbReference>
<evidence type="ECO:0000256" key="5">
    <source>
        <dbReference type="RuleBase" id="RU000499"/>
    </source>
</evidence>
<dbReference type="PIRSF" id="PIRSF000303">
    <property type="entry name" value="Glutathion_perox"/>
    <property type="match status" value="1"/>
</dbReference>
<evidence type="ECO:0000256" key="1">
    <source>
        <dbReference type="ARBA" id="ARBA00006926"/>
    </source>
</evidence>
<dbReference type="SUPFAM" id="SSF52833">
    <property type="entry name" value="Thioredoxin-like"/>
    <property type="match status" value="1"/>
</dbReference>
<evidence type="ECO:0000256" key="4">
    <source>
        <dbReference type="PIRSR" id="PIRSR000303-1"/>
    </source>
</evidence>
<dbReference type="InterPro" id="IPR036249">
    <property type="entry name" value="Thioredoxin-like_sf"/>
</dbReference>
<dbReference type="PROSITE" id="PS51352">
    <property type="entry name" value="THIOREDOXIN_2"/>
    <property type="match status" value="1"/>
</dbReference>
<dbReference type="InterPro" id="IPR029759">
    <property type="entry name" value="GPX_AS"/>
</dbReference>
<reference evidence="7 8" key="1">
    <citation type="submission" date="2020-02" db="EMBL/GenBank/DDBJ databases">
        <title>Bacillus aquiflavi sp. nov., isolated from yellow water of strong flavor Chinese baijiu in Yibin region of China.</title>
        <authorList>
            <person name="Xie J."/>
        </authorList>
    </citation>
    <scope>NUCLEOTIDE SEQUENCE [LARGE SCALE GENOMIC DNA]</scope>
    <source>
        <strain evidence="7 8">SA4</strain>
    </source>
</reference>
<evidence type="ECO:0000313" key="7">
    <source>
        <dbReference type="EMBL" id="NEY74157.1"/>
    </source>
</evidence>
<sequence length="162" mass="18725">MKTIYDFSVKKSNQQLQSLQDYQDKVLLIVNTASKCGLTPQFEGLQQLYETYKAKGVEILGFPCDQFNNQEYEQIDETLQFCQVNYGVTFPIYAKVDVNGNNEDPLFTFLKDQQKGLFSKAIKWNFTKFLINQNGQVIKRYAPSVSPNKIEKDIKRLIDDKG</sequence>
<dbReference type="FunFam" id="3.40.30.10:FF:000010">
    <property type="entry name" value="Glutathione peroxidase"/>
    <property type="match status" value="1"/>
</dbReference>
<evidence type="ECO:0000259" key="6">
    <source>
        <dbReference type="PROSITE" id="PS51352"/>
    </source>
</evidence>
<dbReference type="InterPro" id="IPR013766">
    <property type="entry name" value="Thioredoxin_domain"/>
</dbReference>
<dbReference type="Proteomes" id="UP000481043">
    <property type="component" value="Unassembled WGS sequence"/>
</dbReference>
<dbReference type="AlphaFoldDB" id="A0A6M0QD34"/>
<dbReference type="GO" id="GO:0034599">
    <property type="term" value="P:cellular response to oxidative stress"/>
    <property type="evidence" value="ECO:0007669"/>
    <property type="project" value="TreeGrafter"/>
</dbReference>
<feature type="active site" evidence="4">
    <location>
        <position position="36"/>
    </location>
</feature>
<dbReference type="RefSeq" id="WP_163182023.1">
    <property type="nucleotide sequence ID" value="NZ_JAAIWM010000015.1"/>
</dbReference>
<comment type="caution">
    <text evidence="7">The sequence shown here is derived from an EMBL/GenBank/DDBJ whole genome shotgun (WGS) entry which is preliminary data.</text>
</comment>
<proteinExistence type="inferred from homology"/>
<dbReference type="PROSITE" id="PS51355">
    <property type="entry name" value="GLUTATHIONE_PEROXID_3"/>
    <property type="match status" value="1"/>
</dbReference>
<comment type="similarity">
    <text evidence="1 5">Belongs to the glutathione peroxidase family.</text>
</comment>
<dbReference type="EMBL" id="JAAIWM010000015">
    <property type="protein sequence ID" value="NEY74157.1"/>
    <property type="molecule type" value="Genomic_DNA"/>
</dbReference>
<evidence type="ECO:0000313" key="8">
    <source>
        <dbReference type="Proteomes" id="UP000481043"/>
    </source>
</evidence>
<accession>A0A6M0QD34</accession>
<dbReference type="GO" id="GO:0004601">
    <property type="term" value="F:peroxidase activity"/>
    <property type="evidence" value="ECO:0007669"/>
    <property type="project" value="UniProtKB-KW"/>
</dbReference>
<dbReference type="CDD" id="cd00340">
    <property type="entry name" value="GSH_Peroxidase"/>
    <property type="match status" value="1"/>
</dbReference>
<keyword evidence="8" id="KW-1185">Reference proteome</keyword>
<dbReference type="Pfam" id="PF00255">
    <property type="entry name" value="GSHPx"/>
    <property type="match status" value="1"/>
</dbReference>
<name>A0A6M0QD34_9BACI</name>
<protein>
    <recommendedName>
        <fullName evidence="5">Glutathione peroxidase</fullName>
    </recommendedName>
</protein>